<dbReference type="EMBL" id="CAUYUJ010014781">
    <property type="protein sequence ID" value="CAK0845943.1"/>
    <property type="molecule type" value="Genomic_DNA"/>
</dbReference>
<feature type="signal peptide" evidence="2">
    <location>
        <begin position="1"/>
        <end position="18"/>
    </location>
</feature>
<reference evidence="3" key="1">
    <citation type="submission" date="2023-10" db="EMBL/GenBank/DDBJ databases">
        <authorList>
            <person name="Chen Y."/>
            <person name="Shah S."/>
            <person name="Dougan E. K."/>
            <person name="Thang M."/>
            <person name="Chan C."/>
        </authorList>
    </citation>
    <scope>NUCLEOTIDE SEQUENCE [LARGE SCALE GENOMIC DNA]</scope>
</reference>
<feature type="region of interest" description="Disordered" evidence="1">
    <location>
        <begin position="70"/>
        <end position="91"/>
    </location>
</feature>
<name>A0ABN9TJC4_9DINO</name>
<proteinExistence type="predicted"/>
<keyword evidence="2" id="KW-0732">Signal</keyword>
<accession>A0ABN9TJC4</accession>
<gene>
    <name evidence="3" type="ORF">PCOR1329_LOCUS39584</name>
</gene>
<feature type="compositionally biased region" description="Basic residues" evidence="1">
    <location>
        <begin position="72"/>
        <end position="82"/>
    </location>
</feature>
<evidence type="ECO:0000313" key="4">
    <source>
        <dbReference type="Proteomes" id="UP001189429"/>
    </source>
</evidence>
<evidence type="ECO:0000256" key="2">
    <source>
        <dbReference type="SAM" id="SignalP"/>
    </source>
</evidence>
<comment type="caution">
    <text evidence="3">The sequence shown here is derived from an EMBL/GenBank/DDBJ whole genome shotgun (WGS) entry which is preliminary data.</text>
</comment>
<feature type="chain" id="PRO_5045947162" evidence="2">
    <location>
        <begin position="19"/>
        <end position="333"/>
    </location>
</feature>
<keyword evidence="4" id="KW-1185">Reference proteome</keyword>
<dbReference type="Proteomes" id="UP001189429">
    <property type="component" value="Unassembled WGS sequence"/>
</dbReference>
<evidence type="ECO:0000313" key="3">
    <source>
        <dbReference type="EMBL" id="CAK0845943.1"/>
    </source>
</evidence>
<protein>
    <submittedName>
        <fullName evidence="3">Uncharacterized protein</fullName>
    </submittedName>
</protein>
<evidence type="ECO:0000256" key="1">
    <source>
        <dbReference type="SAM" id="MobiDB-lite"/>
    </source>
</evidence>
<sequence length="333" mass="37169">MLAMATVLCAPTLRAATAAPGSVLSVYADDRAAAARTAEGIQRIESVWARLEELTSMRSNTDKQDDFVVRSARPRGQQRKKQRAETLGRTEEKGRAQVKLLGVDILLGKGTVLSEREQGKIEELRRRAARVRKLGLPCQKRHVLVTSSCVPALTWSFVNEDDTLVFKSAESNFGREFGVAADIGTREYLLREAWRRGLWAAFLGAKRRDSSMARQAVARYCHRANKAANDLIAEKGGAGFACILTGDYWSDLRLAKAKGQPERPCSRCNTGALPSADHDFWACPLWRPWRVGLEVPRDPFTRRTGWPVQPLRNEAETDELKRRMAFMASVRAA</sequence>
<organism evidence="3 4">
    <name type="scientific">Prorocentrum cordatum</name>
    <dbReference type="NCBI Taxonomy" id="2364126"/>
    <lineage>
        <taxon>Eukaryota</taxon>
        <taxon>Sar</taxon>
        <taxon>Alveolata</taxon>
        <taxon>Dinophyceae</taxon>
        <taxon>Prorocentrales</taxon>
        <taxon>Prorocentraceae</taxon>
        <taxon>Prorocentrum</taxon>
    </lineage>
</organism>
<feature type="non-terminal residue" evidence="3">
    <location>
        <position position="333"/>
    </location>
</feature>